<evidence type="ECO:0000313" key="2">
    <source>
        <dbReference type="EMBL" id="KVG55638.1"/>
    </source>
</evidence>
<comment type="caution">
    <text evidence="2">The sequence shown here is derived from an EMBL/GenBank/DDBJ whole genome shotgun (WGS) entry which is preliminary data.</text>
</comment>
<proteinExistence type="predicted"/>
<sequence>MGLFDFFRRESQPEAHARPVEPSFHASTAAAAPPPGETFNGLDDPRLLEYIRRGELDGGAGHGARALRNMAVLRCVTLISGTIGMLPMNLISSDDSKQVQSADPAHRLLKYKPNDWQTPMEFKSLMQLRALLDGQSMARVIWSGNRPIRMIPMDRGSAKPKLTATWQIVYDYTTPGGDVVTLPAREVFHLRDLSLDGINGISRVKLSREALELAEQAERAASRTFRTGVMAGGAIEFEKELSDPAYKRLKESLAENHSGAENAGSWMLIEEGGKSKQFTATAVSAQQIENRNHQIEEVARMYGVPRPLLMMDDTSWGSGIEQLAIFFIQYGLSHWFVSWEQAAARSFLPDKMLGRQQFKFNESALLRGTLKDQADFLAKALGAGGHSPWMRQNEVRETLDLPRVDDPVADQLRNPMTQKPKGSGDEPPATT</sequence>
<protein>
    <submittedName>
        <fullName evidence="2">Portal protein</fullName>
    </submittedName>
</protein>
<name>A0A118HL38_9BURK</name>
<reference evidence="2 3" key="1">
    <citation type="submission" date="2015-11" db="EMBL/GenBank/DDBJ databases">
        <title>Expanding the genomic diversity of Burkholderia species for the development of highly accurate diagnostics.</title>
        <authorList>
            <person name="Sahl J."/>
            <person name="Keim P."/>
            <person name="Wagner D."/>
        </authorList>
    </citation>
    <scope>NUCLEOTIDE SEQUENCE [LARGE SCALE GENOMIC DNA]</scope>
    <source>
        <strain evidence="2 3">MSMB2036</strain>
    </source>
</reference>
<organism evidence="2 3">
    <name type="scientific">Burkholderia ubonensis</name>
    <dbReference type="NCBI Taxonomy" id="101571"/>
    <lineage>
        <taxon>Bacteria</taxon>
        <taxon>Pseudomonadati</taxon>
        <taxon>Pseudomonadota</taxon>
        <taxon>Betaproteobacteria</taxon>
        <taxon>Burkholderiales</taxon>
        <taxon>Burkholderiaceae</taxon>
        <taxon>Burkholderia</taxon>
        <taxon>Burkholderia cepacia complex</taxon>
    </lineage>
</organism>
<dbReference type="RefSeq" id="WP_059759411.1">
    <property type="nucleotide sequence ID" value="NZ_CP013416.1"/>
</dbReference>
<accession>A0A118HL38</accession>
<dbReference type="Pfam" id="PF04860">
    <property type="entry name" value="Phage_portal"/>
    <property type="match status" value="1"/>
</dbReference>
<dbReference type="AlphaFoldDB" id="A0A118HL38"/>
<dbReference type="OrthoDB" id="9765386at2"/>
<dbReference type="InterPro" id="IPR006427">
    <property type="entry name" value="Portal_HK97"/>
</dbReference>
<dbReference type="NCBIfam" id="TIGR01537">
    <property type="entry name" value="portal_HK97"/>
    <property type="match status" value="1"/>
</dbReference>
<evidence type="ECO:0000313" key="3">
    <source>
        <dbReference type="Proteomes" id="UP000064029"/>
    </source>
</evidence>
<feature type="region of interest" description="Disordered" evidence="1">
    <location>
        <begin position="11"/>
        <end position="43"/>
    </location>
</feature>
<feature type="region of interest" description="Disordered" evidence="1">
    <location>
        <begin position="400"/>
        <end position="431"/>
    </location>
</feature>
<dbReference type="InterPro" id="IPR006944">
    <property type="entry name" value="Phage/GTA_portal"/>
</dbReference>
<evidence type="ECO:0000256" key="1">
    <source>
        <dbReference type="SAM" id="MobiDB-lite"/>
    </source>
</evidence>
<gene>
    <name evidence="2" type="ORF">WJ33_06185</name>
</gene>
<dbReference type="Proteomes" id="UP000064029">
    <property type="component" value="Unassembled WGS sequence"/>
</dbReference>
<dbReference type="EMBL" id="LOXM01000262">
    <property type="protein sequence ID" value="KVG55638.1"/>
    <property type="molecule type" value="Genomic_DNA"/>
</dbReference>